<organism evidence="1 2">
    <name type="scientific">Candidatus Nomurabacteria bacterium RIFCSPLOWO2_01_FULL_33_24</name>
    <dbReference type="NCBI Taxonomy" id="1801765"/>
    <lineage>
        <taxon>Bacteria</taxon>
        <taxon>Candidatus Nomuraibacteriota</taxon>
    </lineage>
</organism>
<dbReference type="Proteomes" id="UP000185809">
    <property type="component" value="Unassembled WGS sequence"/>
</dbReference>
<evidence type="ECO:0000313" key="2">
    <source>
        <dbReference type="Proteomes" id="UP000185809"/>
    </source>
</evidence>
<name>A0A1F6WYP8_9BACT</name>
<gene>
    <name evidence="1" type="ORF">A2995_00410</name>
</gene>
<comment type="caution">
    <text evidence="1">The sequence shown here is derived from an EMBL/GenBank/DDBJ whole genome shotgun (WGS) entry which is preliminary data.</text>
</comment>
<accession>A0A1F6WYP8</accession>
<dbReference type="AlphaFoldDB" id="A0A1F6WYP8"/>
<sequence>MSRSEKWTRFCETILREEGFAKPRLMFLKFGRIRVSAPQEGAGGMRGGFFSDFWRAGIKKENT</sequence>
<protein>
    <submittedName>
        <fullName evidence="1">Uncharacterized protein</fullName>
    </submittedName>
</protein>
<evidence type="ECO:0000313" key="1">
    <source>
        <dbReference type="EMBL" id="OGI87019.1"/>
    </source>
</evidence>
<reference evidence="1 2" key="1">
    <citation type="journal article" date="2016" name="Nat. Commun.">
        <title>Thousands of microbial genomes shed light on interconnected biogeochemical processes in an aquifer system.</title>
        <authorList>
            <person name="Anantharaman K."/>
            <person name="Brown C.T."/>
            <person name="Hug L.A."/>
            <person name="Sharon I."/>
            <person name="Castelle C.J."/>
            <person name="Probst A.J."/>
            <person name="Thomas B.C."/>
            <person name="Singh A."/>
            <person name="Wilkins M.J."/>
            <person name="Karaoz U."/>
            <person name="Brodie E.L."/>
            <person name="Williams K.H."/>
            <person name="Hubbard S.S."/>
            <person name="Banfield J.F."/>
        </authorList>
    </citation>
    <scope>NUCLEOTIDE SEQUENCE [LARGE SCALE GENOMIC DNA]</scope>
</reference>
<proteinExistence type="predicted"/>
<dbReference type="EMBL" id="MFUP01000016">
    <property type="protein sequence ID" value="OGI87019.1"/>
    <property type="molecule type" value="Genomic_DNA"/>
</dbReference>